<reference evidence="1 2" key="1">
    <citation type="submission" date="2018-04" db="EMBL/GenBank/DDBJ databases">
        <authorList>
            <person name="Li J."/>
        </authorList>
    </citation>
    <scope>NUCLEOTIDE SEQUENCE [LARGE SCALE GENOMIC DNA]</scope>
    <source>
        <strain evidence="2">30A</strain>
    </source>
</reference>
<dbReference type="OrthoDB" id="9990692at2"/>
<dbReference type="EMBL" id="CP028913">
    <property type="protein sequence ID" value="AWB94743.1"/>
    <property type="molecule type" value="Genomic_DNA"/>
</dbReference>
<proteinExistence type="predicted"/>
<dbReference type="Proteomes" id="UP000244729">
    <property type="component" value="Chromosome"/>
</dbReference>
<organism evidence="1 2">
    <name type="scientific">Agromyces badenianii</name>
    <dbReference type="NCBI Taxonomy" id="2080742"/>
    <lineage>
        <taxon>Bacteria</taxon>
        <taxon>Bacillati</taxon>
        <taxon>Actinomycetota</taxon>
        <taxon>Actinomycetes</taxon>
        <taxon>Micrococcales</taxon>
        <taxon>Microbacteriaceae</taxon>
        <taxon>Agromyces</taxon>
    </lineage>
</organism>
<gene>
    <name evidence="1" type="ORF">DCE93_02960</name>
</gene>
<dbReference type="RefSeq" id="WP_108594565.1">
    <property type="nucleotide sequence ID" value="NZ_CP028913.1"/>
</dbReference>
<name>A0A2S0WTS7_9MICO</name>
<keyword evidence="2" id="KW-1185">Reference proteome</keyword>
<evidence type="ECO:0000313" key="1">
    <source>
        <dbReference type="EMBL" id="AWB94743.1"/>
    </source>
</evidence>
<dbReference type="KEGG" id="agm:DCE93_02960"/>
<evidence type="ECO:0000313" key="2">
    <source>
        <dbReference type="Proteomes" id="UP000244729"/>
    </source>
</evidence>
<protein>
    <submittedName>
        <fullName evidence="1">Uncharacterized protein</fullName>
    </submittedName>
</protein>
<dbReference type="AlphaFoldDB" id="A0A2S0WTS7"/>
<accession>A0A2S0WTS7</accession>
<sequence>MYLSEDYFVFELHQRGEERLLKELERRRVIAERLAERAAERAAEAAELQVTDVSRPPFIVRWRRRLGRLAGPTFGAHGGGPTPIAS</sequence>